<keyword evidence="2" id="KW-1185">Reference proteome</keyword>
<accession>A0A4P7W4H4</accession>
<organism evidence="1 2">
    <name type="scientific">Duncaniella dubosii</name>
    <dbReference type="NCBI Taxonomy" id="2518971"/>
    <lineage>
        <taxon>Bacteria</taxon>
        <taxon>Pseudomonadati</taxon>
        <taxon>Bacteroidota</taxon>
        <taxon>Bacteroidia</taxon>
        <taxon>Bacteroidales</taxon>
        <taxon>Muribaculaceae</taxon>
        <taxon>Duncaniella</taxon>
    </lineage>
</organism>
<dbReference type="RefSeq" id="WP_136416151.1">
    <property type="nucleotide sequence ID" value="NZ_CAXHQF010000018.1"/>
</dbReference>
<gene>
    <name evidence="1" type="ORF">E7747_11890</name>
</gene>
<dbReference type="EMBL" id="CP039396">
    <property type="protein sequence ID" value="QCD42924.1"/>
    <property type="molecule type" value="Genomic_DNA"/>
</dbReference>
<dbReference type="AlphaFoldDB" id="A0A4P7W4H4"/>
<dbReference type="KEGG" id="ddb:E7747_11890"/>
<evidence type="ECO:0000313" key="2">
    <source>
        <dbReference type="Proteomes" id="UP000297149"/>
    </source>
</evidence>
<sequence length="80" mass="9548">MMDEITDLFDRLLQHCGSADIAEAEFKKLIHEDPDLRAAYREWCDEVGSSEKKGFLDYCEEYFESQDQIWDNLKDDYEDE</sequence>
<reference evidence="2" key="1">
    <citation type="submission" date="2019-02" db="EMBL/GenBank/DDBJ databases">
        <title>Isolation and identification of novel species under the genus Muribaculum.</title>
        <authorList>
            <person name="Miyake S."/>
            <person name="Ding Y."/>
            <person name="Low A."/>
            <person name="Soh M."/>
            <person name="Seedorf H."/>
        </authorList>
    </citation>
    <scope>NUCLEOTIDE SEQUENCE [LARGE SCALE GENOMIC DNA]</scope>
    <source>
        <strain evidence="2">H5</strain>
    </source>
</reference>
<name>A0A4P7W4H4_9BACT</name>
<protein>
    <submittedName>
        <fullName evidence="1">Uncharacterized protein</fullName>
    </submittedName>
</protein>
<evidence type="ECO:0000313" key="1">
    <source>
        <dbReference type="EMBL" id="QCD42924.1"/>
    </source>
</evidence>
<dbReference type="Proteomes" id="UP000297149">
    <property type="component" value="Chromosome"/>
</dbReference>
<proteinExistence type="predicted"/>